<evidence type="ECO:0000313" key="2">
    <source>
        <dbReference type="EMBL" id="QJA81983.1"/>
    </source>
</evidence>
<accession>A0A6M3IEX0</accession>
<proteinExistence type="predicted"/>
<evidence type="ECO:0000313" key="1">
    <source>
        <dbReference type="EMBL" id="QJA55697.1"/>
    </source>
</evidence>
<reference evidence="1" key="1">
    <citation type="submission" date="2020-03" db="EMBL/GenBank/DDBJ databases">
        <title>The deep terrestrial virosphere.</title>
        <authorList>
            <person name="Holmfeldt K."/>
            <person name="Nilsson E."/>
            <person name="Simone D."/>
            <person name="Lopez-Fernandez M."/>
            <person name="Wu X."/>
            <person name="de Brujin I."/>
            <person name="Lundin D."/>
            <person name="Andersson A."/>
            <person name="Bertilsson S."/>
            <person name="Dopson M."/>
        </authorList>
    </citation>
    <scope>NUCLEOTIDE SEQUENCE</scope>
    <source>
        <strain evidence="2">MM415A00456</strain>
        <strain evidence="1">MM415B02001</strain>
    </source>
</reference>
<organism evidence="1">
    <name type="scientific">viral metagenome</name>
    <dbReference type="NCBI Taxonomy" id="1070528"/>
    <lineage>
        <taxon>unclassified sequences</taxon>
        <taxon>metagenomes</taxon>
        <taxon>organismal metagenomes</taxon>
    </lineage>
</organism>
<dbReference type="EMBL" id="MT141174">
    <property type="protein sequence ID" value="QJA55697.1"/>
    <property type="molecule type" value="Genomic_DNA"/>
</dbReference>
<sequence length="69" mass="7939">MAGVSFQKDQWRYESNIEDTTVEEAMIWLDRAAYSHQIAIRNGDNVEFNQGCIDRYASIKELLIELGGK</sequence>
<name>A0A6M3IEX0_9ZZZZ</name>
<dbReference type="AlphaFoldDB" id="A0A6M3IEX0"/>
<protein>
    <submittedName>
        <fullName evidence="1">Uncharacterized protein</fullName>
    </submittedName>
</protein>
<gene>
    <name evidence="2" type="ORF">MM415A00456_0014</name>
    <name evidence="1" type="ORF">MM415B02001_0003</name>
</gene>
<dbReference type="EMBL" id="MT142476">
    <property type="protein sequence ID" value="QJA81983.1"/>
    <property type="molecule type" value="Genomic_DNA"/>
</dbReference>